<dbReference type="EMBL" id="CAWUFR010000565">
    <property type="protein sequence ID" value="CAK6979292.1"/>
    <property type="molecule type" value="Genomic_DNA"/>
</dbReference>
<dbReference type="PANTHER" id="PTHR20914:SF9">
    <property type="entry name" value="COILED, ISOFORM A"/>
    <property type="match status" value="1"/>
</dbReference>
<keyword evidence="3" id="KW-0732">Signal</keyword>
<feature type="domain" description="Snake toxin/toxin-like" evidence="4">
    <location>
        <begin position="108"/>
        <end position="183"/>
    </location>
</feature>
<organism evidence="5 6">
    <name type="scientific">Scomber scombrus</name>
    <name type="common">Atlantic mackerel</name>
    <name type="synonym">Scomber vernalis</name>
    <dbReference type="NCBI Taxonomy" id="13677"/>
    <lineage>
        <taxon>Eukaryota</taxon>
        <taxon>Metazoa</taxon>
        <taxon>Chordata</taxon>
        <taxon>Craniata</taxon>
        <taxon>Vertebrata</taxon>
        <taxon>Euteleostomi</taxon>
        <taxon>Actinopterygii</taxon>
        <taxon>Neopterygii</taxon>
        <taxon>Teleostei</taxon>
        <taxon>Neoteleostei</taxon>
        <taxon>Acanthomorphata</taxon>
        <taxon>Pelagiaria</taxon>
        <taxon>Scombriformes</taxon>
        <taxon>Scombridae</taxon>
        <taxon>Scomber</taxon>
    </lineage>
</organism>
<sequence>MMKLILSLTLIWTLSTTAEVLKCFVGEGSSSSSQTCEAGEICAAVARKVDGKKTSAKCVPSSLFSVGNHTLSLNIGDGSVTAAVRVCDKDDCNNQTIPFPDVQEKNNLKCFTCDDKSPPVCNKTVQCEGVQDRCINGINATSAGKYAFFGCVSENLCNAARLEFLMADKGLDQPKCCKGNLCNSAWSVQLNVIPLLFGLFTLIFY</sequence>
<evidence type="ECO:0000256" key="1">
    <source>
        <dbReference type="ARBA" id="ARBA00004613"/>
    </source>
</evidence>
<evidence type="ECO:0000313" key="5">
    <source>
        <dbReference type="EMBL" id="CAK6979292.1"/>
    </source>
</evidence>
<comment type="subcellular location">
    <subcellularLocation>
        <location evidence="1">Secreted</location>
    </subcellularLocation>
</comment>
<reference evidence="5 6" key="1">
    <citation type="submission" date="2024-01" db="EMBL/GenBank/DDBJ databases">
        <authorList>
            <person name="Alioto T."/>
            <person name="Alioto T."/>
            <person name="Gomez Garrido J."/>
        </authorList>
    </citation>
    <scope>NUCLEOTIDE SEQUENCE [LARGE SCALE GENOMIC DNA]</scope>
</reference>
<evidence type="ECO:0000313" key="6">
    <source>
        <dbReference type="Proteomes" id="UP001314229"/>
    </source>
</evidence>
<dbReference type="AlphaFoldDB" id="A0AAV1Q8P7"/>
<dbReference type="InterPro" id="IPR035076">
    <property type="entry name" value="Toxin/TOLIP"/>
</dbReference>
<feature type="signal peptide" evidence="3">
    <location>
        <begin position="1"/>
        <end position="18"/>
    </location>
</feature>
<comment type="caution">
    <text evidence="5">The sequence shown here is derived from an EMBL/GenBank/DDBJ whole genome shotgun (WGS) entry which is preliminary data.</text>
</comment>
<evidence type="ECO:0000259" key="4">
    <source>
        <dbReference type="Pfam" id="PF00087"/>
    </source>
</evidence>
<keyword evidence="2" id="KW-0964">Secreted</keyword>
<name>A0AAV1Q8P7_SCOSC</name>
<dbReference type="PANTHER" id="PTHR20914">
    <property type="entry name" value="LY6/PLAUR DOMAIN-CONTAINING PROTEIN 8"/>
    <property type="match status" value="1"/>
</dbReference>
<proteinExistence type="predicted"/>
<dbReference type="InterPro" id="IPR045860">
    <property type="entry name" value="Snake_toxin-like_sf"/>
</dbReference>
<evidence type="ECO:0000256" key="2">
    <source>
        <dbReference type="ARBA" id="ARBA00022525"/>
    </source>
</evidence>
<feature type="chain" id="PRO_5043707401" evidence="3">
    <location>
        <begin position="19"/>
        <end position="205"/>
    </location>
</feature>
<evidence type="ECO:0000256" key="3">
    <source>
        <dbReference type="SAM" id="SignalP"/>
    </source>
</evidence>
<dbReference type="Proteomes" id="UP001314229">
    <property type="component" value="Unassembled WGS sequence"/>
</dbReference>
<dbReference type="Pfam" id="PF00087">
    <property type="entry name" value="Toxin_TOLIP"/>
    <property type="match status" value="1"/>
</dbReference>
<keyword evidence="6" id="KW-1185">Reference proteome</keyword>
<dbReference type="InterPro" id="IPR050918">
    <property type="entry name" value="CNF-like_PLA2_Inhibitor"/>
</dbReference>
<dbReference type="GO" id="GO:0005576">
    <property type="term" value="C:extracellular region"/>
    <property type="evidence" value="ECO:0007669"/>
    <property type="project" value="UniProtKB-SubCell"/>
</dbReference>
<dbReference type="SUPFAM" id="SSF57302">
    <property type="entry name" value="Snake toxin-like"/>
    <property type="match status" value="1"/>
</dbReference>
<accession>A0AAV1Q8P7</accession>
<gene>
    <name evidence="5" type="ORF">FSCOSCO3_A013590</name>
</gene>
<dbReference type="Gene3D" id="2.10.60.10">
    <property type="entry name" value="CD59"/>
    <property type="match status" value="1"/>
</dbReference>
<protein>
    <submittedName>
        <fullName evidence="5">Uncharacterized protein LOC128361983</fullName>
    </submittedName>
</protein>